<dbReference type="GO" id="GO:0035556">
    <property type="term" value="P:intracellular signal transduction"/>
    <property type="evidence" value="ECO:0007669"/>
    <property type="project" value="InterPro"/>
</dbReference>
<sequence>MSTRREESQDRAIVRIAAHLPDLIVYGDFSPERPSVDYFDGVLMFVDISGFTAMTEKFSTAMYMDRGAEQLVEILNHYISAIVEKVLIFGGDILKFAGDALLALWKVERRQLKNIITVVIKCSLEIHGLFETQESEEGLDVRVKIGLAAGHITMLVFGDETRNFFLVIGQAVDDVRLAQNMAQMNDVILSPNCWQLCDRSMIEIERIPDQRAVKVNFLKPPSTFNFDEFFTKCMTFMDYYPSGDHKNLLRLACMLESDPELELSLQKYVMESILKQIDDRQLRGYLSELRPVTIVFVNLMFKDQDKAEVIGSAIQDACVHINSVLRVSRGQINKVFMFDKTVKEERIIFIIDEGQFVDAASWSFMEKLIRTIPIFIIMSLSPFVDIPCAAASAIMKNRNTTYVTLGAVQPKDIRNKVCLDLDVRGIPKELDTYLVEGSCGIPFYCEELLKNLDHHRVLIFQPMEVEEKTNMTWNNLFRNFSRPTEELNIFTLGNEEGNEEVCNLASGVILKNLSPPASLKEISLVQLDSMSLSHQMLVRCAAVIGLTFTTELLFEVLPCWNMKMMIKALATLVESNIFDCFRNGKELRMALRQNAASFEVNYRSLSLQPSEGLAHGEEEELRELESEVIECHIIRFCRPMMQKTAYELWLKDQKKAMHLKCARFLEENAHRCDHCRSGDFIPCHHFTVDIRLNTLDLDTIKKMAKSRGFTTEEEITFSKIETPKKSELFAENLSPEEIKEKILSFFDIIITKLRTSEEDIIPLESCQCEEILEMIIMPLAHHFVALGENNKALYYFLEIASAYLILGDNYMAYIYLNEGERLLRTLKKDKSWSHTFESATFHSLKGEVCFNMGQMVLAKKMLRKALKLLHRIFPYNLISLFLQTHVEKNRHFYYLSQQAQESAPPGKRRLAQLYRQTACFSLLWQIYSLNYFFHYKYYGHLAAMMEVNTALETQDDFQIIKAYLNYSLHHQLAGYQGVWYKYEIMAMEQIFNLPLKGEGIEIVSYVADKLGYTKLLMGHLDLAIDLGSRAQKMWALLRNPNRQHMVLCWLSKCLFLKNRNKQLIQVLGWLWDLSISEEHIFSKAFFYFVCLDLMLYSGFVYKTFEECLEFIYQNEDNRILKFQSGILLGLYSSIAIWYARLQEWDNFHIFSSRAKNLVPRRTPTALYYEGISRYMEGQVLYLQKQIEGQSENAQDSGVELLKNLESLVTQNTTGPVFYPRLYHLMAYVCILMGDGQNCDLFLNTALRLSETQGNVLEKCWLNMSKEWWYSDSEFMDDQWLQTVSNLPSWEKIVSGKVNMQDIQKNKFLMRVNILDNPF</sequence>
<evidence type="ECO:0000256" key="2">
    <source>
        <dbReference type="ARBA" id="ARBA00022840"/>
    </source>
</evidence>
<dbReference type="CDD" id="cd07302">
    <property type="entry name" value="CHD"/>
    <property type="match status" value="1"/>
</dbReference>
<dbReference type="Pfam" id="PF00211">
    <property type="entry name" value="Guanylate_cyc"/>
    <property type="match status" value="1"/>
</dbReference>
<proteinExistence type="predicted"/>
<evidence type="ECO:0000256" key="1">
    <source>
        <dbReference type="ARBA" id="ARBA00022741"/>
    </source>
</evidence>
<keyword evidence="2" id="KW-0067">ATP-binding</keyword>
<dbReference type="InterPro" id="IPR001054">
    <property type="entry name" value="A/G_cyclase"/>
</dbReference>
<dbReference type="GeneID" id="109251769"/>
<dbReference type="GO" id="GO:0004016">
    <property type="term" value="F:adenylate cyclase activity"/>
    <property type="evidence" value="ECO:0007669"/>
    <property type="project" value="TreeGrafter"/>
</dbReference>
<dbReference type="GO" id="GO:0005524">
    <property type="term" value="F:ATP binding"/>
    <property type="evidence" value="ECO:0007669"/>
    <property type="project" value="UniProtKB-KW"/>
</dbReference>
<dbReference type="Proteomes" id="UP001165780">
    <property type="component" value="Unplaced"/>
</dbReference>
<dbReference type="GO" id="GO:0005737">
    <property type="term" value="C:cytoplasm"/>
    <property type="evidence" value="ECO:0007669"/>
    <property type="project" value="TreeGrafter"/>
</dbReference>
<keyword evidence="1" id="KW-0547">Nucleotide-binding</keyword>
<dbReference type="CTD" id="55811"/>
<evidence type="ECO:0000313" key="6">
    <source>
        <dbReference type="RefSeq" id="XP_019279224.2"/>
    </source>
</evidence>
<feature type="domain" description="Guanylate cyclase" evidence="4">
    <location>
        <begin position="42"/>
        <end position="179"/>
    </location>
</feature>
<dbReference type="SUPFAM" id="SSF55073">
    <property type="entry name" value="Nucleotide cyclase"/>
    <property type="match status" value="1"/>
</dbReference>
<organism evidence="5 6">
    <name type="scientific">Panthera pardus</name>
    <name type="common">Leopard</name>
    <name type="synonym">Felis pardus</name>
    <dbReference type="NCBI Taxonomy" id="9691"/>
    <lineage>
        <taxon>Eukaryota</taxon>
        <taxon>Metazoa</taxon>
        <taxon>Chordata</taxon>
        <taxon>Craniata</taxon>
        <taxon>Vertebrata</taxon>
        <taxon>Euteleostomi</taxon>
        <taxon>Mammalia</taxon>
        <taxon>Eutheria</taxon>
        <taxon>Laurasiatheria</taxon>
        <taxon>Carnivora</taxon>
        <taxon>Feliformia</taxon>
        <taxon>Felidae</taxon>
        <taxon>Pantherinae</taxon>
        <taxon>Panthera</taxon>
    </lineage>
</organism>
<dbReference type="SMART" id="SM00044">
    <property type="entry name" value="CYCc"/>
    <property type="match status" value="1"/>
</dbReference>
<dbReference type="PANTHER" id="PTHR16305">
    <property type="entry name" value="TESTICULAR SOLUBLE ADENYLYL CYCLASE"/>
    <property type="match status" value="1"/>
</dbReference>
<keyword evidence="3" id="KW-0456">Lyase</keyword>
<evidence type="ECO:0000313" key="5">
    <source>
        <dbReference type="Proteomes" id="UP001165780"/>
    </source>
</evidence>
<accession>A0A9V1ED94</accession>
<dbReference type="FunFam" id="3.30.70.1230:FF:000021">
    <property type="entry name" value="Adenylate cyclase type 10"/>
    <property type="match status" value="1"/>
</dbReference>
<keyword evidence="5" id="KW-1185">Reference proteome</keyword>
<evidence type="ECO:0000259" key="4">
    <source>
        <dbReference type="PROSITE" id="PS50125"/>
    </source>
</evidence>
<protein>
    <submittedName>
        <fullName evidence="6">Adenylate cyclase type 10 isoform X7</fullName>
    </submittedName>
</protein>
<name>A0A9V1ED94_PANPR</name>
<dbReference type="PROSITE" id="PS50125">
    <property type="entry name" value="GUANYLATE_CYCLASE_2"/>
    <property type="match status" value="1"/>
</dbReference>
<reference evidence="6" key="1">
    <citation type="submission" date="2025-08" db="UniProtKB">
        <authorList>
            <consortium name="RefSeq"/>
        </authorList>
    </citation>
    <scope>IDENTIFICATION</scope>
    <source>
        <tissue evidence="6">Whole blood</tissue>
    </source>
</reference>
<dbReference type="Gene3D" id="3.30.70.1230">
    <property type="entry name" value="Nucleotide cyclase"/>
    <property type="match status" value="1"/>
</dbReference>
<dbReference type="InterPro" id="IPR029787">
    <property type="entry name" value="Nucleotide_cyclase"/>
</dbReference>
<evidence type="ECO:0000256" key="3">
    <source>
        <dbReference type="ARBA" id="ARBA00023239"/>
    </source>
</evidence>
<dbReference type="PANTHER" id="PTHR16305:SF32">
    <property type="entry name" value="ADENYLATE CYCLASE TYPE 10"/>
    <property type="match status" value="1"/>
</dbReference>
<dbReference type="GO" id="GO:0009190">
    <property type="term" value="P:cyclic nucleotide biosynthetic process"/>
    <property type="evidence" value="ECO:0007669"/>
    <property type="project" value="InterPro"/>
</dbReference>
<dbReference type="RefSeq" id="XP_019279224.2">
    <property type="nucleotide sequence ID" value="XM_019423679.2"/>
</dbReference>
<gene>
    <name evidence="6" type="primary">ADCY10</name>
</gene>